<name>A0A2P5F4A4_TREOI</name>
<dbReference type="Proteomes" id="UP000237000">
    <property type="component" value="Unassembled WGS sequence"/>
</dbReference>
<protein>
    <submittedName>
        <fullName evidence="1">Uncharacterized protein</fullName>
    </submittedName>
</protein>
<dbReference type="OrthoDB" id="1752352at2759"/>
<gene>
    <name evidence="1" type="ORF">TorRG33x02_114780</name>
</gene>
<dbReference type="InParanoid" id="A0A2P5F4A4"/>
<comment type="caution">
    <text evidence="1">The sequence shown here is derived from an EMBL/GenBank/DDBJ whole genome shotgun (WGS) entry which is preliminary data.</text>
</comment>
<evidence type="ECO:0000313" key="1">
    <source>
        <dbReference type="EMBL" id="PON92618.1"/>
    </source>
</evidence>
<dbReference type="EMBL" id="JXTC01000063">
    <property type="protein sequence ID" value="PON92618.1"/>
    <property type="molecule type" value="Genomic_DNA"/>
</dbReference>
<organism evidence="1 2">
    <name type="scientific">Trema orientale</name>
    <name type="common">Charcoal tree</name>
    <name type="synonym">Celtis orientalis</name>
    <dbReference type="NCBI Taxonomy" id="63057"/>
    <lineage>
        <taxon>Eukaryota</taxon>
        <taxon>Viridiplantae</taxon>
        <taxon>Streptophyta</taxon>
        <taxon>Embryophyta</taxon>
        <taxon>Tracheophyta</taxon>
        <taxon>Spermatophyta</taxon>
        <taxon>Magnoliopsida</taxon>
        <taxon>eudicotyledons</taxon>
        <taxon>Gunneridae</taxon>
        <taxon>Pentapetalae</taxon>
        <taxon>rosids</taxon>
        <taxon>fabids</taxon>
        <taxon>Rosales</taxon>
        <taxon>Cannabaceae</taxon>
        <taxon>Trema</taxon>
    </lineage>
</organism>
<accession>A0A2P5F4A4</accession>
<proteinExistence type="predicted"/>
<evidence type="ECO:0000313" key="2">
    <source>
        <dbReference type="Proteomes" id="UP000237000"/>
    </source>
</evidence>
<sequence length="54" mass="5992">MIGLIDSLTRVSKEEKTVSEYMQSIKTIINNLAIIGHDLTDGEIVVHALNRLTP</sequence>
<keyword evidence="2" id="KW-1185">Reference proteome</keyword>
<reference evidence="2" key="1">
    <citation type="submission" date="2016-06" db="EMBL/GenBank/DDBJ databases">
        <title>Parallel loss of symbiosis genes in relatives of nitrogen-fixing non-legume Parasponia.</title>
        <authorList>
            <person name="Van Velzen R."/>
            <person name="Holmer R."/>
            <person name="Bu F."/>
            <person name="Rutten L."/>
            <person name="Van Zeijl A."/>
            <person name="Liu W."/>
            <person name="Santuari L."/>
            <person name="Cao Q."/>
            <person name="Sharma T."/>
            <person name="Shen D."/>
            <person name="Roswanjaya Y."/>
            <person name="Wardhani T."/>
            <person name="Kalhor M.S."/>
            <person name="Jansen J."/>
            <person name="Van den Hoogen J."/>
            <person name="Gungor B."/>
            <person name="Hartog M."/>
            <person name="Hontelez J."/>
            <person name="Verver J."/>
            <person name="Yang W.-C."/>
            <person name="Schijlen E."/>
            <person name="Repin R."/>
            <person name="Schilthuizen M."/>
            <person name="Schranz E."/>
            <person name="Heidstra R."/>
            <person name="Miyata K."/>
            <person name="Fedorova E."/>
            <person name="Kohlen W."/>
            <person name="Bisseling T."/>
            <person name="Smit S."/>
            <person name="Geurts R."/>
        </authorList>
    </citation>
    <scope>NUCLEOTIDE SEQUENCE [LARGE SCALE GENOMIC DNA]</scope>
    <source>
        <strain evidence="2">cv. RG33-2</strain>
    </source>
</reference>
<dbReference type="AlphaFoldDB" id="A0A2P5F4A4"/>